<proteinExistence type="predicted"/>
<accession>A0A9X1NUH5</accession>
<comment type="caution">
    <text evidence="1">The sequence shown here is derived from an EMBL/GenBank/DDBJ whole genome shotgun (WGS) entry which is preliminary data.</text>
</comment>
<dbReference type="EMBL" id="JAJOZR010000016">
    <property type="protein sequence ID" value="MCD7111435.1"/>
    <property type="molecule type" value="Genomic_DNA"/>
</dbReference>
<protein>
    <submittedName>
        <fullName evidence="1">Uncharacterized protein</fullName>
    </submittedName>
</protein>
<evidence type="ECO:0000313" key="1">
    <source>
        <dbReference type="EMBL" id="MCD7111435.1"/>
    </source>
</evidence>
<dbReference type="AlphaFoldDB" id="A0A9X1NUH5"/>
<organism evidence="1 2">
    <name type="scientific">Rhizobium quercicola</name>
    <dbReference type="NCBI Taxonomy" id="2901226"/>
    <lineage>
        <taxon>Bacteria</taxon>
        <taxon>Pseudomonadati</taxon>
        <taxon>Pseudomonadota</taxon>
        <taxon>Alphaproteobacteria</taxon>
        <taxon>Hyphomicrobiales</taxon>
        <taxon>Rhizobiaceae</taxon>
        <taxon>Rhizobium/Agrobacterium group</taxon>
        <taxon>Rhizobium</taxon>
    </lineage>
</organism>
<dbReference type="RefSeq" id="WP_231816522.1">
    <property type="nucleotide sequence ID" value="NZ_JAJOZR010000016.1"/>
</dbReference>
<gene>
    <name evidence="1" type="ORF">LRX75_20570</name>
</gene>
<evidence type="ECO:0000313" key="2">
    <source>
        <dbReference type="Proteomes" id="UP001139089"/>
    </source>
</evidence>
<sequence length="227" mass="25649">MVTLTTVLKSGGRYDVTWVERLNAGARRSIPGLDRVVCLTDLDLQVAGVDSVPLRHDWPAWWSKFEAYRTDLADELTILCDLDTVFTGDAGALVDDSMAAMEDYFLKGRLSTALMRWRGNELDHVYERFKAEPDRWMQPGSCGEVPNSVHGDQVVVDHLLRHGGLMPEFLQTRHPDLLDFYDPLQVEQGPIIIFIGESKPDTAIQAVQDVWRETRLTAGGFRKLHLV</sequence>
<name>A0A9X1NUH5_9HYPH</name>
<keyword evidence="2" id="KW-1185">Reference proteome</keyword>
<dbReference type="Proteomes" id="UP001139089">
    <property type="component" value="Unassembled WGS sequence"/>
</dbReference>
<reference evidence="1" key="1">
    <citation type="submission" date="2021-12" db="EMBL/GenBank/DDBJ databases">
        <authorList>
            <person name="Li Y."/>
        </authorList>
    </citation>
    <scope>NUCLEOTIDE SEQUENCE</scope>
    <source>
        <strain evidence="1">DKSPLA3</strain>
    </source>
</reference>